<dbReference type="InterPro" id="IPR023203">
    <property type="entry name" value="TTHA0068_sf"/>
</dbReference>
<dbReference type="Gene3D" id="1.10.3450.10">
    <property type="entry name" value="TTHA0068-like"/>
    <property type="match status" value="1"/>
</dbReference>
<evidence type="ECO:0000313" key="2">
    <source>
        <dbReference type="Proteomes" id="UP000630353"/>
    </source>
</evidence>
<comment type="caution">
    <text evidence="1">The sequence shown here is derived from an EMBL/GenBank/DDBJ whole genome shotgun (WGS) entry which is preliminary data.</text>
</comment>
<protein>
    <recommendedName>
        <fullName evidence="3">DUF309 domain-containing protein</fullName>
    </recommendedName>
</protein>
<evidence type="ECO:0000313" key="1">
    <source>
        <dbReference type="EMBL" id="GHD51331.1"/>
    </source>
</evidence>
<dbReference type="InterPro" id="IPR005500">
    <property type="entry name" value="DUF309"/>
</dbReference>
<keyword evidence="2" id="KW-1185">Reference proteome</keyword>
<dbReference type="SUPFAM" id="SSF140663">
    <property type="entry name" value="TTHA0068-like"/>
    <property type="match status" value="1"/>
</dbReference>
<reference evidence="1" key="2">
    <citation type="submission" date="2020-09" db="EMBL/GenBank/DDBJ databases">
        <authorList>
            <person name="Sun Q."/>
            <person name="Kim S."/>
        </authorList>
    </citation>
    <scope>NUCLEOTIDE SEQUENCE</scope>
    <source>
        <strain evidence="1">KCTC 42651</strain>
    </source>
</reference>
<sequence length="178" mass="18643">MPGRPHLPGINARPEGGPVAAAAADARRAFDPAAWSASAAYLYGFDLTAGGFFWEAHEVWEPAWARCLPNSRERAVLRGLIQCANAGLKSAMGRHGATTRLLRLAETDFAEAAGATAVLGIEPARAAAALRRLGAALPGTDAARELADCDSLRPKCIIMHTQSPGFDGRKDPAISGNT</sequence>
<gene>
    <name evidence="1" type="ORF">GCM10017083_25650</name>
</gene>
<proteinExistence type="predicted"/>
<organism evidence="1 2">
    <name type="scientific">Thalassobaculum fulvum</name>
    <dbReference type="NCBI Taxonomy" id="1633335"/>
    <lineage>
        <taxon>Bacteria</taxon>
        <taxon>Pseudomonadati</taxon>
        <taxon>Pseudomonadota</taxon>
        <taxon>Alphaproteobacteria</taxon>
        <taxon>Rhodospirillales</taxon>
        <taxon>Thalassobaculaceae</taxon>
        <taxon>Thalassobaculum</taxon>
    </lineage>
</organism>
<dbReference type="EMBL" id="BMZS01000005">
    <property type="protein sequence ID" value="GHD51331.1"/>
    <property type="molecule type" value="Genomic_DNA"/>
</dbReference>
<dbReference type="Pfam" id="PF03745">
    <property type="entry name" value="DUF309"/>
    <property type="match status" value="1"/>
</dbReference>
<name>A0A918XTL8_9PROT</name>
<dbReference type="RefSeq" id="WP_189990124.1">
    <property type="nucleotide sequence ID" value="NZ_BMZS01000005.1"/>
</dbReference>
<reference evidence="1" key="1">
    <citation type="journal article" date="2014" name="Int. J. Syst. Evol. Microbiol.">
        <title>Complete genome sequence of Corynebacterium casei LMG S-19264T (=DSM 44701T), isolated from a smear-ripened cheese.</title>
        <authorList>
            <consortium name="US DOE Joint Genome Institute (JGI-PGF)"/>
            <person name="Walter F."/>
            <person name="Albersmeier A."/>
            <person name="Kalinowski J."/>
            <person name="Ruckert C."/>
        </authorList>
    </citation>
    <scope>NUCLEOTIDE SEQUENCE</scope>
    <source>
        <strain evidence="1">KCTC 42651</strain>
    </source>
</reference>
<dbReference type="Proteomes" id="UP000630353">
    <property type="component" value="Unassembled WGS sequence"/>
</dbReference>
<dbReference type="AlphaFoldDB" id="A0A918XTL8"/>
<evidence type="ECO:0008006" key="3">
    <source>
        <dbReference type="Google" id="ProtNLM"/>
    </source>
</evidence>
<accession>A0A918XTL8</accession>